<reference evidence="4" key="1">
    <citation type="journal article" date="2019" name="Int. J. Syst. Evol. Microbiol.">
        <title>The Global Catalogue of Microorganisms (GCM) 10K type strain sequencing project: providing services to taxonomists for standard genome sequencing and annotation.</title>
        <authorList>
            <consortium name="The Broad Institute Genomics Platform"/>
            <consortium name="The Broad Institute Genome Sequencing Center for Infectious Disease"/>
            <person name="Wu L."/>
            <person name="Ma J."/>
        </authorList>
    </citation>
    <scope>NUCLEOTIDE SEQUENCE [LARGE SCALE GENOMIC DNA]</scope>
    <source>
        <strain evidence="4">CCUG 49339</strain>
    </source>
</reference>
<sequence>MKKLLFLVFILLAFPMCVLADSTGSTSPITYKTSVKVKLLPEIKFSATIRGSYLLVNLDNQEALLFTTPVSFEQVDGKIKATVDGKDYISLKGFAINETMYKEENEVEFTPIQSAGGIMSVKYRGSFTVVPGTDRPALFNTLDMENYLKGVVPSEMPASWPMEALKAQAVAARSYAWDSIQARDYLNMTVASQVYGGKSKEHSRTNQAIEETKEIYALYNGRPIAAYFHSSSGGHTENSENVWSGTVPYIRAVLDDYDRHSSNTHHYNWTAVAPNNSIKEKLALPATSSIVSLKVLEKSKAGGVQQVQATVYDSQTKLKTNIVYKPSFVKSPDSFRSIFGVSLKSIKFDVKGDSSAKIIRADGSISQTDHLAGYQVQLKDDTKISIIDPNIKAKALNSDVYIRSYPSLFTFTGNGWGHGLGMSQWGARGMAEKGFMYDQILTYYYSGITVGTYK</sequence>
<dbReference type="Pfam" id="PF08486">
    <property type="entry name" value="SpoIID"/>
    <property type="match status" value="1"/>
</dbReference>
<dbReference type="NCBIfam" id="TIGR02669">
    <property type="entry name" value="SpoIID_LytB"/>
    <property type="match status" value="1"/>
</dbReference>
<dbReference type="InterPro" id="IPR013486">
    <property type="entry name" value="SpoIID/LytB"/>
</dbReference>
<dbReference type="PANTHER" id="PTHR30032">
    <property type="entry name" value="N-ACETYLMURAMOYL-L-ALANINE AMIDASE-RELATED"/>
    <property type="match status" value="1"/>
</dbReference>
<comment type="caution">
    <text evidence="3">The sequence shown here is derived from an EMBL/GenBank/DDBJ whole genome shotgun (WGS) entry which is preliminary data.</text>
</comment>
<evidence type="ECO:0000256" key="1">
    <source>
        <dbReference type="SAM" id="SignalP"/>
    </source>
</evidence>
<gene>
    <name evidence="3" type="ORF">ACFSCX_09565</name>
</gene>
<dbReference type="Proteomes" id="UP001597214">
    <property type="component" value="Unassembled WGS sequence"/>
</dbReference>
<evidence type="ECO:0000313" key="4">
    <source>
        <dbReference type="Proteomes" id="UP001597214"/>
    </source>
</evidence>
<keyword evidence="1" id="KW-0732">Signal</keyword>
<dbReference type="InterPro" id="IPR051922">
    <property type="entry name" value="Bact_Sporulation_Assoc"/>
</dbReference>
<feature type="signal peptide" evidence="1">
    <location>
        <begin position="1"/>
        <end position="20"/>
    </location>
</feature>
<feature type="chain" id="PRO_5046008219" evidence="1">
    <location>
        <begin position="21"/>
        <end position="454"/>
    </location>
</feature>
<name>A0ABW4LNS2_9BACI</name>
<protein>
    <submittedName>
        <fullName evidence="3">SpoIID/LytB domain-containing protein</fullName>
    </submittedName>
</protein>
<evidence type="ECO:0000313" key="3">
    <source>
        <dbReference type="EMBL" id="MFD1736814.1"/>
    </source>
</evidence>
<accession>A0ABW4LNS2</accession>
<keyword evidence="4" id="KW-1185">Reference proteome</keyword>
<dbReference type="RefSeq" id="WP_377927986.1">
    <property type="nucleotide sequence ID" value="NZ_JBHUEM010000011.1"/>
</dbReference>
<dbReference type="InterPro" id="IPR013693">
    <property type="entry name" value="SpoIID/LytB_N"/>
</dbReference>
<proteinExistence type="predicted"/>
<dbReference type="PANTHER" id="PTHR30032:SF4">
    <property type="entry name" value="AMIDASE ENHANCER"/>
    <property type="match status" value="1"/>
</dbReference>
<evidence type="ECO:0000259" key="2">
    <source>
        <dbReference type="Pfam" id="PF08486"/>
    </source>
</evidence>
<dbReference type="EMBL" id="JBHUEM010000011">
    <property type="protein sequence ID" value="MFD1736814.1"/>
    <property type="molecule type" value="Genomic_DNA"/>
</dbReference>
<organism evidence="3 4">
    <name type="scientific">Bacillus salitolerans</name>
    <dbReference type="NCBI Taxonomy" id="1437434"/>
    <lineage>
        <taxon>Bacteria</taxon>
        <taxon>Bacillati</taxon>
        <taxon>Bacillota</taxon>
        <taxon>Bacilli</taxon>
        <taxon>Bacillales</taxon>
        <taxon>Bacillaceae</taxon>
        <taxon>Bacillus</taxon>
    </lineage>
</organism>
<feature type="domain" description="Sporulation stage II protein D amidase enhancer LytB N-terminal" evidence="2">
    <location>
        <begin position="138"/>
        <end position="219"/>
    </location>
</feature>